<dbReference type="OrthoDB" id="7510573at2"/>
<dbReference type="NCBIfam" id="TIGR00426">
    <property type="entry name" value="competence protein ComEA helix-hairpin-helix repeat region"/>
    <property type="match status" value="1"/>
</dbReference>
<evidence type="ECO:0000313" key="3">
    <source>
        <dbReference type="Proteomes" id="UP000297834"/>
    </source>
</evidence>
<name>A0A4Y7XAW0_9GAMM</name>
<gene>
    <name evidence="2" type="ORF">E2B99_10935</name>
</gene>
<organism evidence="2 3">
    <name type="scientific">Alkanindiges illinoisensis</name>
    <dbReference type="NCBI Taxonomy" id="197183"/>
    <lineage>
        <taxon>Bacteria</taxon>
        <taxon>Pseudomonadati</taxon>
        <taxon>Pseudomonadota</taxon>
        <taxon>Gammaproteobacteria</taxon>
        <taxon>Moraxellales</taxon>
        <taxon>Moraxellaceae</taxon>
        <taxon>Alkanindiges</taxon>
    </lineage>
</organism>
<proteinExistence type="predicted"/>
<evidence type="ECO:0000313" key="2">
    <source>
        <dbReference type="EMBL" id="TEU25088.1"/>
    </source>
</evidence>
<dbReference type="PANTHER" id="PTHR21180:SF32">
    <property type="entry name" value="ENDONUCLEASE_EXONUCLEASE_PHOSPHATASE FAMILY DOMAIN-CONTAINING PROTEIN 1"/>
    <property type="match status" value="1"/>
</dbReference>
<dbReference type="InterPro" id="IPR010994">
    <property type="entry name" value="RuvA_2-like"/>
</dbReference>
<feature type="compositionally biased region" description="Polar residues" evidence="1">
    <location>
        <begin position="35"/>
        <end position="55"/>
    </location>
</feature>
<dbReference type="EMBL" id="SNTY01000047">
    <property type="protein sequence ID" value="TEU25088.1"/>
    <property type="molecule type" value="Genomic_DNA"/>
</dbReference>
<feature type="compositionally biased region" description="Low complexity" evidence="1">
    <location>
        <begin position="59"/>
        <end position="76"/>
    </location>
</feature>
<feature type="region of interest" description="Disordered" evidence="1">
    <location>
        <begin position="1"/>
        <end position="90"/>
    </location>
</feature>
<dbReference type="STRING" id="1120977.GCA_000619845_01881"/>
<dbReference type="Pfam" id="PF12836">
    <property type="entry name" value="HHH_3"/>
    <property type="match status" value="1"/>
</dbReference>
<dbReference type="Gene3D" id="1.10.150.320">
    <property type="entry name" value="Photosystem II 12 kDa extrinsic protein"/>
    <property type="match status" value="1"/>
</dbReference>
<dbReference type="GO" id="GO:0015628">
    <property type="term" value="P:protein secretion by the type II secretion system"/>
    <property type="evidence" value="ECO:0007669"/>
    <property type="project" value="TreeGrafter"/>
</dbReference>
<dbReference type="GO" id="GO:0015627">
    <property type="term" value="C:type II protein secretion system complex"/>
    <property type="evidence" value="ECO:0007669"/>
    <property type="project" value="TreeGrafter"/>
</dbReference>
<accession>A0A4Y7XAW0</accession>
<feature type="compositionally biased region" description="Polar residues" evidence="1">
    <location>
        <begin position="77"/>
        <end position="90"/>
    </location>
</feature>
<dbReference type="AlphaFoldDB" id="A0A4Y7XAW0"/>
<protein>
    <submittedName>
        <fullName evidence="2">Helix-hairpin-helix domain-containing protein</fullName>
    </submittedName>
</protein>
<reference evidence="2 3" key="1">
    <citation type="submission" date="2019-03" db="EMBL/GenBank/DDBJ databases">
        <title>Alkanindiges illinoisensis: a potential pathogenic isolated from ascites of a gastric cancer patient with abdominal metastasis.</title>
        <authorList>
            <person name="Hu X."/>
            <person name="Yang B."/>
            <person name="Yan X."/>
            <person name="Lin L."/>
            <person name="Zhao H."/>
            <person name="Zhou F."/>
            <person name="Su B."/>
            <person name="Chen J."/>
            <person name="Rui Y."/>
            <person name="Wang Q."/>
            <person name="Zheng L."/>
        </authorList>
    </citation>
    <scope>NUCLEOTIDE SEQUENCE [LARGE SCALE GENOMIC DNA]</scope>
    <source>
        <strain evidence="2 3">NFYY 23406</strain>
    </source>
</reference>
<comment type="caution">
    <text evidence="2">The sequence shown here is derived from an EMBL/GenBank/DDBJ whole genome shotgun (WGS) entry which is preliminary data.</text>
</comment>
<dbReference type="SUPFAM" id="SSF47781">
    <property type="entry name" value="RuvA domain 2-like"/>
    <property type="match status" value="1"/>
</dbReference>
<dbReference type="InterPro" id="IPR051675">
    <property type="entry name" value="Endo/Exo/Phosphatase_dom_1"/>
</dbReference>
<feature type="compositionally biased region" description="Low complexity" evidence="1">
    <location>
        <begin position="23"/>
        <end position="34"/>
    </location>
</feature>
<dbReference type="InterPro" id="IPR004509">
    <property type="entry name" value="Competence_ComEA_HhH"/>
</dbReference>
<keyword evidence="3" id="KW-1185">Reference proteome</keyword>
<sequence length="140" mass="15107">MINPVQADPPRELHTSFDEYARQQQQHDQNLAQQRTATRKTAISPDAVTNSTTGKNPVASKTATAGKKSASQKSSTPININTADESSLSNTLVGVGPAKAKAIVAYRQQNGKFKQPEDLLAVKGIGPATLEKNRDRIRLN</sequence>
<dbReference type="PANTHER" id="PTHR21180">
    <property type="entry name" value="ENDONUCLEASE/EXONUCLEASE/PHOSPHATASE FAMILY DOMAIN-CONTAINING PROTEIN 1"/>
    <property type="match status" value="1"/>
</dbReference>
<feature type="compositionally biased region" description="Basic and acidic residues" evidence="1">
    <location>
        <begin position="9"/>
        <end position="21"/>
    </location>
</feature>
<dbReference type="Proteomes" id="UP000297834">
    <property type="component" value="Unassembled WGS sequence"/>
</dbReference>
<evidence type="ECO:0000256" key="1">
    <source>
        <dbReference type="SAM" id="MobiDB-lite"/>
    </source>
</evidence>